<gene>
    <name evidence="2" type="ORF">D3880_03325</name>
</gene>
<dbReference type="Proteomes" id="UP000265560">
    <property type="component" value="Chromosome"/>
</dbReference>
<dbReference type="EMBL" id="CP032419">
    <property type="protein sequence ID" value="AYC31482.1"/>
    <property type="molecule type" value="Genomic_DNA"/>
</dbReference>
<dbReference type="OrthoDB" id="7022244at2"/>
<keyword evidence="1" id="KW-0732">Signal</keyword>
<accession>A0A385Z1H9</accession>
<evidence type="ECO:0000313" key="2">
    <source>
        <dbReference type="EMBL" id="AYC31482.1"/>
    </source>
</evidence>
<feature type="signal peptide" evidence="1">
    <location>
        <begin position="1"/>
        <end position="18"/>
    </location>
</feature>
<organism evidence="2 3">
    <name type="scientific">Pseudomonas cavernae</name>
    <dbReference type="NCBI Taxonomy" id="2320867"/>
    <lineage>
        <taxon>Bacteria</taxon>
        <taxon>Pseudomonadati</taxon>
        <taxon>Pseudomonadota</taxon>
        <taxon>Gammaproteobacteria</taxon>
        <taxon>Pseudomonadales</taxon>
        <taxon>Pseudomonadaceae</taxon>
        <taxon>Pseudomonas</taxon>
    </lineage>
</organism>
<protein>
    <recommendedName>
        <fullName evidence="4">3-isopropylmalate dehydratase</fullName>
    </recommendedName>
</protein>
<keyword evidence="3" id="KW-1185">Reference proteome</keyword>
<evidence type="ECO:0000256" key="1">
    <source>
        <dbReference type="SAM" id="SignalP"/>
    </source>
</evidence>
<feature type="chain" id="PRO_5017465965" description="3-isopropylmalate dehydratase" evidence="1">
    <location>
        <begin position="19"/>
        <end position="138"/>
    </location>
</feature>
<evidence type="ECO:0000313" key="3">
    <source>
        <dbReference type="Proteomes" id="UP000265560"/>
    </source>
</evidence>
<dbReference type="KEGG" id="pcav:D3880_03325"/>
<proteinExistence type="predicted"/>
<name>A0A385Z1H9_9PSED</name>
<dbReference type="AlphaFoldDB" id="A0A385Z1H9"/>
<evidence type="ECO:0008006" key="4">
    <source>
        <dbReference type="Google" id="ProtNLM"/>
    </source>
</evidence>
<reference evidence="3" key="1">
    <citation type="submission" date="2018-09" db="EMBL/GenBank/DDBJ databases">
        <authorList>
            <person name="Zhu H."/>
        </authorList>
    </citation>
    <scope>NUCLEOTIDE SEQUENCE [LARGE SCALE GENOMIC DNA]</scope>
    <source>
        <strain evidence="3">K2W31S-8</strain>
    </source>
</reference>
<sequence length="138" mass="14596">MRRLLLSALLVLPLLSQADGTPTGNAAAYSAPADSAQAKGYGVLIISRERLEVASPCEIGLYLHDQLAARLFQGQSAAFNLPPGEVPLRLGLVGRGTCAPGILAQENQPLPIRAGEVRKYRIALGDAGFYLTPAPLNY</sequence>